<dbReference type="EMBL" id="JAAMOZ010000001">
    <property type="protein sequence ID" value="NIH57156.1"/>
    <property type="molecule type" value="Genomic_DNA"/>
</dbReference>
<accession>A0ABX0SKA9</accession>
<gene>
    <name evidence="2" type="ORF">FB473_001801</name>
</gene>
<comment type="caution">
    <text evidence="2">The sequence shown here is derived from an EMBL/GenBank/DDBJ whole genome shotgun (WGS) entry which is preliminary data.</text>
</comment>
<evidence type="ECO:0000313" key="3">
    <source>
        <dbReference type="Proteomes" id="UP000749311"/>
    </source>
</evidence>
<protein>
    <submittedName>
        <fullName evidence="2">Uncharacterized protein</fullName>
    </submittedName>
</protein>
<dbReference type="Proteomes" id="UP000749311">
    <property type="component" value="Unassembled WGS sequence"/>
</dbReference>
<organism evidence="2 3">
    <name type="scientific">Brooklawnia cerclae</name>
    <dbReference type="NCBI Taxonomy" id="349934"/>
    <lineage>
        <taxon>Bacteria</taxon>
        <taxon>Bacillati</taxon>
        <taxon>Actinomycetota</taxon>
        <taxon>Actinomycetes</taxon>
        <taxon>Propionibacteriales</taxon>
        <taxon>Propionibacteriaceae</taxon>
        <taxon>Brooklawnia</taxon>
    </lineage>
</organism>
<proteinExistence type="predicted"/>
<evidence type="ECO:0000256" key="1">
    <source>
        <dbReference type="SAM" id="MobiDB-lite"/>
    </source>
</evidence>
<evidence type="ECO:0000313" key="2">
    <source>
        <dbReference type="EMBL" id="NIH57156.1"/>
    </source>
</evidence>
<feature type="region of interest" description="Disordered" evidence="1">
    <location>
        <begin position="34"/>
        <end position="64"/>
    </location>
</feature>
<keyword evidence="3" id="KW-1185">Reference proteome</keyword>
<reference evidence="2 3" key="1">
    <citation type="submission" date="2020-02" db="EMBL/GenBank/DDBJ databases">
        <title>Sequencing the genomes of 1000 actinobacteria strains.</title>
        <authorList>
            <person name="Klenk H.-P."/>
        </authorList>
    </citation>
    <scope>NUCLEOTIDE SEQUENCE [LARGE SCALE GENOMIC DNA]</scope>
    <source>
        <strain evidence="2 3">DSM 19609</strain>
    </source>
</reference>
<sequence>MRNRREHMWCGRPGVSEFSSNRRWTRRLARRPPFEVAGGVDEPGDHGEPDEHQRQRAAGMASVG</sequence>
<feature type="compositionally biased region" description="Basic and acidic residues" evidence="1">
    <location>
        <begin position="43"/>
        <end position="54"/>
    </location>
</feature>
<name>A0ABX0SKA9_9ACTN</name>